<dbReference type="GO" id="GO:0045493">
    <property type="term" value="P:xylan catabolic process"/>
    <property type="evidence" value="ECO:0007669"/>
    <property type="project" value="InterPro"/>
</dbReference>
<evidence type="ECO:0000313" key="5">
    <source>
        <dbReference type="EMBL" id="OAY80223.1"/>
    </source>
</evidence>
<dbReference type="Gene3D" id="2.60.40.10">
    <property type="entry name" value="Immunoglobulins"/>
    <property type="match status" value="1"/>
</dbReference>
<evidence type="ECO:0000256" key="3">
    <source>
        <dbReference type="ARBA" id="ARBA00023295"/>
    </source>
</evidence>
<keyword evidence="2" id="KW-0378">Hydrolase</keyword>
<feature type="domain" description="Fibronectin type III-like" evidence="4">
    <location>
        <begin position="645"/>
        <end position="715"/>
    </location>
</feature>
<dbReference type="GO" id="GO:0031222">
    <property type="term" value="P:arabinan catabolic process"/>
    <property type="evidence" value="ECO:0007669"/>
    <property type="project" value="TreeGrafter"/>
</dbReference>
<dbReference type="InterPro" id="IPR001764">
    <property type="entry name" value="Glyco_hydro_3_N"/>
</dbReference>
<dbReference type="STRING" id="4615.A0A199VTA0"/>
<dbReference type="InterPro" id="IPR013783">
    <property type="entry name" value="Ig-like_fold"/>
</dbReference>
<feature type="non-terminal residue" evidence="5">
    <location>
        <position position="726"/>
    </location>
</feature>
<dbReference type="InterPro" id="IPR002772">
    <property type="entry name" value="Glyco_hydro_3_C"/>
</dbReference>
<gene>
    <name evidence="5" type="ORF">ACMD2_09668</name>
</gene>
<dbReference type="Gene3D" id="3.40.50.1700">
    <property type="entry name" value="Glycoside hydrolase family 3 C-terminal domain"/>
    <property type="match status" value="1"/>
</dbReference>
<dbReference type="SUPFAM" id="SSF51445">
    <property type="entry name" value="(Trans)glycosidases"/>
    <property type="match status" value="1"/>
</dbReference>
<evidence type="ECO:0000259" key="4">
    <source>
        <dbReference type="SMART" id="SM01217"/>
    </source>
</evidence>
<dbReference type="Pfam" id="PF01915">
    <property type="entry name" value="Glyco_hydro_3_C"/>
    <property type="match status" value="1"/>
</dbReference>
<proteinExistence type="predicted"/>
<dbReference type="Pfam" id="PF14310">
    <property type="entry name" value="Fn3-like"/>
    <property type="match status" value="1"/>
</dbReference>
<dbReference type="SMART" id="SM01217">
    <property type="entry name" value="Fn3_like"/>
    <property type="match status" value="1"/>
</dbReference>
<dbReference type="InterPro" id="IPR017853">
    <property type="entry name" value="GH"/>
</dbReference>
<dbReference type="InterPro" id="IPR036962">
    <property type="entry name" value="Glyco_hydro_3_N_sf"/>
</dbReference>
<dbReference type="Proteomes" id="UP000092600">
    <property type="component" value="Unassembled WGS sequence"/>
</dbReference>
<sequence length="726" mass="77526">MRFCDARAPVRERARDLVARLTRAEKVRLLGDGAAAVPRLGIAKYEWWSEALHGVANTGPGVRFGGAFPGATSFPQVITSAASFNASLWQLIGTAGLTMWSPNVNIFRDPRWGRGQETPGEDPIVAARYAAAYVRGLQQPYGGSPGHSRLKLAACCKHYTAYDLDNWKGHNRYQFNAIVSKQDLEDTFNVPFKACVEEGQVASVMCSYNQINGVPSCADPNLLSGTVRGLYIVSDCDSVGVLYGAQRFTHTPEDAVAVTLKAGLDLDCGPFLSKHAETAVQQGKISDANIDAALIHTVMVQMRLGMFDGEPSKQPFGNLGPRDVCTQAHQDLALQAARQGIVLLDNDRGILPLSRDRVRTVAVVGPNSDATLTMIGNYAVCTNEILYMVLGNPCRFTSPLQGIGRYVNTIHQKGCTNVACVGNQPIEAAAGVARVADATIMIVGLDQSAETEALDRVSLLLPGRQQELVSKVAAAARGPVVLVLMCGGPVDVTFAKSDPKIGAILWAGYPGQAGGAAIADVIFGAYNPSGKLPVTWYPEEYVDTVPMTDMAMRPDPARGYPGRSYRFYTGPVVYPFGHGLSYTRFAQSLAEPPPALLAVPVRGRPRLNSTGPGWAAVRVDRARCEGLVIPVHVEVANVGGRDGAHTVLVYSSPPQRGGSAPGKQLVAFVKVHVAAGGRVRVEVGVDVCRDMSFADVSGVRRIPIGDHSIQIGDLLHSVSLTVQAHV</sequence>
<dbReference type="InterPro" id="IPR036881">
    <property type="entry name" value="Glyco_hydro_3_C_sf"/>
</dbReference>
<dbReference type="GO" id="GO:0009044">
    <property type="term" value="F:xylan 1,4-beta-xylosidase activity"/>
    <property type="evidence" value="ECO:0007669"/>
    <property type="project" value="InterPro"/>
</dbReference>
<reference evidence="5 6" key="1">
    <citation type="journal article" date="2016" name="DNA Res.">
        <title>The draft genome of MD-2 pineapple using hybrid error correction of long reads.</title>
        <authorList>
            <person name="Redwan R.M."/>
            <person name="Saidin A."/>
            <person name="Kumar S.V."/>
        </authorList>
    </citation>
    <scope>NUCLEOTIDE SEQUENCE [LARGE SCALE GENOMIC DNA]</scope>
    <source>
        <strain evidence="6">cv. MD2</strain>
        <tissue evidence="5">Leaf</tissue>
    </source>
</reference>
<dbReference type="SUPFAM" id="SSF52279">
    <property type="entry name" value="Beta-D-glucan exohydrolase, C-terminal domain"/>
    <property type="match status" value="1"/>
</dbReference>
<organism evidence="5 6">
    <name type="scientific">Ananas comosus</name>
    <name type="common">Pineapple</name>
    <name type="synonym">Ananas ananas</name>
    <dbReference type="NCBI Taxonomy" id="4615"/>
    <lineage>
        <taxon>Eukaryota</taxon>
        <taxon>Viridiplantae</taxon>
        <taxon>Streptophyta</taxon>
        <taxon>Embryophyta</taxon>
        <taxon>Tracheophyta</taxon>
        <taxon>Spermatophyta</taxon>
        <taxon>Magnoliopsida</taxon>
        <taxon>Liliopsida</taxon>
        <taxon>Poales</taxon>
        <taxon>Bromeliaceae</taxon>
        <taxon>Bromelioideae</taxon>
        <taxon>Ananas</taxon>
    </lineage>
</organism>
<dbReference type="Pfam" id="PF00933">
    <property type="entry name" value="Glyco_hydro_3"/>
    <property type="match status" value="1"/>
</dbReference>
<name>A0A199VTA0_ANACO</name>
<dbReference type="GO" id="GO:0046556">
    <property type="term" value="F:alpha-L-arabinofuranosidase activity"/>
    <property type="evidence" value="ECO:0007669"/>
    <property type="project" value="TreeGrafter"/>
</dbReference>
<dbReference type="PANTHER" id="PTHR42721">
    <property type="entry name" value="SUGAR HYDROLASE-RELATED"/>
    <property type="match status" value="1"/>
</dbReference>
<dbReference type="InterPro" id="IPR044993">
    <property type="entry name" value="BXL"/>
</dbReference>
<protein>
    <submittedName>
        <fullName evidence="5">Putative beta-D-xylosidase 2</fullName>
    </submittedName>
</protein>
<dbReference type="FunFam" id="3.40.50.1700:FF:000001">
    <property type="entry name" value="probable beta-D-xylosidase 2"/>
    <property type="match status" value="1"/>
</dbReference>
<accession>A0A199VTA0</accession>
<keyword evidence="3" id="KW-0326">Glycosidase</keyword>
<dbReference type="Gene3D" id="3.20.20.300">
    <property type="entry name" value="Glycoside hydrolase, family 3, N-terminal domain"/>
    <property type="match status" value="1"/>
</dbReference>
<keyword evidence="1" id="KW-0732">Signal</keyword>
<dbReference type="PANTHER" id="PTHR42721:SF45">
    <property type="entry name" value="BETA-D-XYLOSIDASE 2-RELATED"/>
    <property type="match status" value="1"/>
</dbReference>
<evidence type="ECO:0000256" key="2">
    <source>
        <dbReference type="ARBA" id="ARBA00022801"/>
    </source>
</evidence>
<evidence type="ECO:0000313" key="6">
    <source>
        <dbReference type="Proteomes" id="UP000092600"/>
    </source>
</evidence>
<dbReference type="AlphaFoldDB" id="A0A199VTA0"/>
<dbReference type="InterPro" id="IPR026891">
    <property type="entry name" value="Fn3-like"/>
</dbReference>
<comment type="caution">
    <text evidence="5">The sequence shown here is derived from an EMBL/GenBank/DDBJ whole genome shotgun (WGS) entry which is preliminary data.</text>
</comment>
<evidence type="ECO:0000256" key="1">
    <source>
        <dbReference type="ARBA" id="ARBA00022729"/>
    </source>
</evidence>
<dbReference type="EMBL" id="LSRQ01000921">
    <property type="protein sequence ID" value="OAY80223.1"/>
    <property type="molecule type" value="Genomic_DNA"/>
</dbReference>